<evidence type="ECO:0000313" key="5">
    <source>
        <dbReference type="Proteomes" id="UP001371218"/>
    </source>
</evidence>
<dbReference type="PANTHER" id="PTHR23416">
    <property type="entry name" value="SIALIC ACID SYNTHASE-RELATED"/>
    <property type="match status" value="1"/>
</dbReference>
<sequence>MPISPETPLIEPLFRLMGLPPSLVRYCPVSSTKPLRTMYLRDSVLVKGLDAEWDDTCLLTTVDGEHDQLGHIKISGVAGGRQVSGVHLALFGGKGQLGLMLSGDGLKVVIGTGTVLRGGLHLAAKATAFIGDNTTMGQARLTASYADLVVGDDCQLSEDVAVQCNEQHALCDAETGAPLNTQRRHVRIGRHVWLGRRSMVLPDVTIGAGSVVESGAVVSSNVQPNTMVGGAPAQLLRDKVTWKR</sequence>
<evidence type="ECO:0000256" key="2">
    <source>
        <dbReference type="ARBA" id="ARBA00022737"/>
    </source>
</evidence>
<keyword evidence="1 4" id="KW-0808">Transferase</keyword>
<evidence type="ECO:0000256" key="3">
    <source>
        <dbReference type="ARBA" id="ARBA00023315"/>
    </source>
</evidence>
<dbReference type="EMBL" id="JBBUTG010000004">
    <property type="protein sequence ID" value="MEK8031055.1"/>
    <property type="molecule type" value="Genomic_DNA"/>
</dbReference>
<dbReference type="InterPro" id="IPR011004">
    <property type="entry name" value="Trimer_LpxA-like_sf"/>
</dbReference>
<organism evidence="4 5">
    <name type="scientific">Ideonella lacteola</name>
    <dbReference type="NCBI Taxonomy" id="2984193"/>
    <lineage>
        <taxon>Bacteria</taxon>
        <taxon>Pseudomonadati</taxon>
        <taxon>Pseudomonadota</taxon>
        <taxon>Betaproteobacteria</taxon>
        <taxon>Burkholderiales</taxon>
        <taxon>Sphaerotilaceae</taxon>
        <taxon>Ideonella</taxon>
    </lineage>
</organism>
<keyword evidence="2" id="KW-0677">Repeat</keyword>
<comment type="caution">
    <text evidence="4">The sequence shown here is derived from an EMBL/GenBank/DDBJ whole genome shotgun (WGS) entry which is preliminary data.</text>
</comment>
<name>A0ABU9BQY2_9BURK</name>
<dbReference type="GO" id="GO:0016746">
    <property type="term" value="F:acyltransferase activity"/>
    <property type="evidence" value="ECO:0007669"/>
    <property type="project" value="UniProtKB-KW"/>
</dbReference>
<keyword evidence="5" id="KW-1185">Reference proteome</keyword>
<protein>
    <submittedName>
        <fullName evidence="4">Acyltransferase</fullName>
        <ecNumber evidence="4">2.3.1.-</ecNumber>
    </submittedName>
</protein>
<dbReference type="PROSITE" id="PS00101">
    <property type="entry name" value="HEXAPEP_TRANSFERASES"/>
    <property type="match status" value="1"/>
</dbReference>
<dbReference type="Pfam" id="PF00132">
    <property type="entry name" value="Hexapep"/>
    <property type="match status" value="1"/>
</dbReference>
<dbReference type="EC" id="2.3.1.-" evidence="4"/>
<keyword evidence="3 4" id="KW-0012">Acyltransferase</keyword>
<dbReference type="CDD" id="cd04647">
    <property type="entry name" value="LbH_MAT_like"/>
    <property type="match status" value="1"/>
</dbReference>
<accession>A0ABU9BQY2</accession>
<evidence type="ECO:0000313" key="4">
    <source>
        <dbReference type="EMBL" id="MEK8031055.1"/>
    </source>
</evidence>
<evidence type="ECO:0000256" key="1">
    <source>
        <dbReference type="ARBA" id="ARBA00022679"/>
    </source>
</evidence>
<dbReference type="SUPFAM" id="SSF51161">
    <property type="entry name" value="Trimeric LpxA-like enzymes"/>
    <property type="match status" value="1"/>
</dbReference>
<gene>
    <name evidence="4" type="ORF">AACH06_09530</name>
</gene>
<dbReference type="InterPro" id="IPR001451">
    <property type="entry name" value="Hexapep"/>
</dbReference>
<dbReference type="Gene3D" id="2.160.10.10">
    <property type="entry name" value="Hexapeptide repeat proteins"/>
    <property type="match status" value="1"/>
</dbReference>
<reference evidence="4 5" key="1">
    <citation type="submission" date="2024-04" db="EMBL/GenBank/DDBJ databases">
        <title>Novel species of the genus Ideonella isolated from streams.</title>
        <authorList>
            <person name="Lu H."/>
        </authorList>
    </citation>
    <scope>NUCLEOTIDE SEQUENCE [LARGE SCALE GENOMIC DNA]</scope>
    <source>
        <strain evidence="4 5">DXS29W</strain>
    </source>
</reference>
<dbReference type="InterPro" id="IPR018357">
    <property type="entry name" value="Hexapep_transf_CS"/>
</dbReference>
<dbReference type="InterPro" id="IPR051159">
    <property type="entry name" value="Hexapeptide_acetyltransf"/>
</dbReference>
<dbReference type="Proteomes" id="UP001371218">
    <property type="component" value="Unassembled WGS sequence"/>
</dbReference>
<dbReference type="RefSeq" id="WP_341425419.1">
    <property type="nucleotide sequence ID" value="NZ_JBBUTG010000004.1"/>
</dbReference>
<proteinExistence type="predicted"/>